<reference evidence="2 3" key="1">
    <citation type="submission" date="2019-12" db="EMBL/GenBank/DDBJ databases">
        <title>Maritimibacter sp. nov. sp. isolated from sea sand.</title>
        <authorList>
            <person name="Kim J."/>
            <person name="Jeong S.E."/>
            <person name="Jung H.S."/>
            <person name="Jeon C.O."/>
        </authorList>
    </citation>
    <scope>NUCLEOTIDE SEQUENCE [LARGE SCALE GENOMIC DNA]</scope>
    <source>
        <strain evidence="2 3">DP07</strain>
    </source>
</reference>
<proteinExistence type="predicted"/>
<gene>
    <name evidence="2" type="ORF">GQE99_11110</name>
</gene>
<feature type="chain" id="PRO_5032453139" evidence="1">
    <location>
        <begin position="19"/>
        <end position="196"/>
    </location>
</feature>
<keyword evidence="1" id="KW-0732">Signal</keyword>
<dbReference type="EMBL" id="WTUX01000012">
    <property type="protein sequence ID" value="MZR13564.1"/>
    <property type="molecule type" value="Genomic_DNA"/>
</dbReference>
<evidence type="ECO:0000256" key="1">
    <source>
        <dbReference type="SAM" id="SignalP"/>
    </source>
</evidence>
<comment type="caution">
    <text evidence="2">The sequence shown here is derived from an EMBL/GenBank/DDBJ whole genome shotgun (WGS) entry which is preliminary data.</text>
</comment>
<dbReference type="RefSeq" id="WP_161351690.1">
    <property type="nucleotide sequence ID" value="NZ_WTUX01000012.1"/>
</dbReference>
<dbReference type="AlphaFoldDB" id="A0A845M9H2"/>
<organism evidence="2 3">
    <name type="scientific">Maritimibacter harenae</name>
    <dbReference type="NCBI Taxonomy" id="2606218"/>
    <lineage>
        <taxon>Bacteria</taxon>
        <taxon>Pseudomonadati</taxon>
        <taxon>Pseudomonadota</taxon>
        <taxon>Alphaproteobacteria</taxon>
        <taxon>Rhodobacterales</taxon>
        <taxon>Roseobacteraceae</taxon>
        <taxon>Maritimibacter</taxon>
    </lineage>
</organism>
<keyword evidence="3" id="KW-1185">Reference proteome</keyword>
<sequence>MKRALVAALTAITLTGCAGIGGPDPDSPAIAVLDGQLRIKAPRGYCLDPAQRRDGDSGAFLLYGTCQGIRGNGPDPAAPAILTAGVAPGAFAAGQMPALATFLESEAGRDTLARGPNTAGVEILSMEQERDVLFIRARDTDTVDLAEEYWRAVFARSGTLVTLTVSGTAAAPLDPDTGLALIRRFVALTQRANPDG</sequence>
<dbReference type="PROSITE" id="PS51257">
    <property type="entry name" value="PROKAR_LIPOPROTEIN"/>
    <property type="match status" value="1"/>
</dbReference>
<name>A0A845M9H2_9RHOB</name>
<evidence type="ECO:0000313" key="2">
    <source>
        <dbReference type="EMBL" id="MZR13564.1"/>
    </source>
</evidence>
<dbReference type="Proteomes" id="UP000467322">
    <property type="component" value="Unassembled WGS sequence"/>
</dbReference>
<evidence type="ECO:0000313" key="3">
    <source>
        <dbReference type="Proteomes" id="UP000467322"/>
    </source>
</evidence>
<accession>A0A845M9H2</accession>
<feature type="signal peptide" evidence="1">
    <location>
        <begin position="1"/>
        <end position="18"/>
    </location>
</feature>
<protein>
    <submittedName>
        <fullName evidence="2">Uncharacterized protein</fullName>
    </submittedName>
</protein>